<dbReference type="AlphaFoldDB" id="A0A1D8K579"/>
<dbReference type="KEGG" id="aaeo:BJI67_02695"/>
<proteinExistence type="predicted"/>
<feature type="transmembrane region" description="Helical" evidence="1">
    <location>
        <begin position="380"/>
        <end position="400"/>
    </location>
</feature>
<dbReference type="GO" id="GO:0015209">
    <property type="term" value="F:cytosine transmembrane transporter activity"/>
    <property type="evidence" value="ECO:0007669"/>
    <property type="project" value="InterPro"/>
</dbReference>
<keyword evidence="1" id="KW-0812">Transmembrane</keyword>
<dbReference type="InterPro" id="IPR030191">
    <property type="entry name" value="CodB"/>
</dbReference>
<evidence type="ECO:0000313" key="2">
    <source>
        <dbReference type="EMBL" id="AOV16117.1"/>
    </source>
</evidence>
<reference evidence="2 3" key="1">
    <citation type="submission" date="2016-09" db="EMBL/GenBank/DDBJ databases">
        <title>Acidihalobacter prosperus V6 (DSM14174).</title>
        <authorList>
            <person name="Khaleque H.N."/>
            <person name="Ramsay J.P."/>
            <person name="Murphy R.J.T."/>
            <person name="Kaksonen A.H."/>
            <person name="Boxall N.J."/>
            <person name="Watkin E.L.J."/>
        </authorList>
    </citation>
    <scope>NUCLEOTIDE SEQUENCE [LARGE SCALE GENOMIC DNA]</scope>
    <source>
        <strain evidence="2 3">V6</strain>
    </source>
</reference>
<feature type="transmembrane region" description="Helical" evidence="1">
    <location>
        <begin position="452"/>
        <end position="471"/>
    </location>
</feature>
<keyword evidence="3" id="KW-1185">Reference proteome</keyword>
<feature type="transmembrane region" description="Helical" evidence="1">
    <location>
        <begin position="211"/>
        <end position="232"/>
    </location>
</feature>
<sequence length="548" mass="58991">MSSQKSWFARVTAHEKVEDYSLRYAPKTFRKWSPAIVASAGLGASAALFPFAISAVLSNQLGSANALIGNLIAVLFCVLTGIPIAREIAKNNIDMDLLTRGAGFGYLGSTLTSLIYATFTFIYFAFEGSIMGQGITGTFGVPIEISYVIVALVIIPLVTFGMSFLAKFQAWTWPLWAALLAMPIAAVAVVGDHGVGSWLSYKGMGASAGASTHLISNVSIGLAAAALLSLLAQIGEQADYVRFMPDEGRDNAAAHRFWTFMSGPGWAIVFAVTYTLGSYVASYTASHIGAKSNEPFQNFLYAYDLFLPHWLGTTFAFLLVVVAQAKINVTNAYSGSLSWSNFFSRVLHKHYGRFTWLLLQVLIGLALMEANVFKEMAALLGFYSNVAVSWIVAVFADLTINRKMLGIGPSWVEFKRGHLYNFNPVGFGSMLIASAISIGTYFGMLGAELKPYAPFVAALVSFICVPLIAVLTKGKYYIKRMPSDGPVSAHVAPKHACAVCSDHFESPDLLDCPHHSGTVCSLCCTVESACHDMCKSIPIVAAPLTAKP</sequence>
<feature type="transmembrane region" description="Helical" evidence="1">
    <location>
        <begin position="104"/>
        <end position="125"/>
    </location>
</feature>
<dbReference type="PANTHER" id="PTHR30569:SF0">
    <property type="entry name" value="CYTOSINE PERMEASE"/>
    <property type="match status" value="1"/>
</dbReference>
<protein>
    <recommendedName>
        <fullName evidence="4">Allantoin permease</fullName>
    </recommendedName>
</protein>
<keyword evidence="1" id="KW-0472">Membrane</keyword>
<dbReference type="Gene3D" id="1.10.4160.10">
    <property type="entry name" value="Hydantoin permease"/>
    <property type="match status" value="1"/>
</dbReference>
<evidence type="ECO:0000256" key="1">
    <source>
        <dbReference type="SAM" id="Phobius"/>
    </source>
</evidence>
<dbReference type="GO" id="GO:0005886">
    <property type="term" value="C:plasma membrane"/>
    <property type="evidence" value="ECO:0007669"/>
    <property type="project" value="TreeGrafter"/>
</dbReference>
<name>A0A1D8K579_9GAMM</name>
<feature type="transmembrane region" description="Helical" evidence="1">
    <location>
        <begin position="63"/>
        <end position="84"/>
    </location>
</feature>
<organism evidence="2 3">
    <name type="scientific">Acidihalobacter aeolianus</name>
    <dbReference type="NCBI Taxonomy" id="2792603"/>
    <lineage>
        <taxon>Bacteria</taxon>
        <taxon>Pseudomonadati</taxon>
        <taxon>Pseudomonadota</taxon>
        <taxon>Gammaproteobacteria</taxon>
        <taxon>Chromatiales</taxon>
        <taxon>Ectothiorhodospiraceae</taxon>
        <taxon>Acidihalobacter</taxon>
    </lineage>
</organism>
<feature type="transmembrane region" description="Helical" evidence="1">
    <location>
        <begin position="265"/>
        <end position="285"/>
    </location>
</feature>
<dbReference type="PANTHER" id="PTHR30569">
    <property type="entry name" value="CYTOSINE TRANSPORTER CODB"/>
    <property type="match status" value="1"/>
</dbReference>
<evidence type="ECO:0000313" key="3">
    <source>
        <dbReference type="Proteomes" id="UP000095342"/>
    </source>
</evidence>
<feature type="transmembrane region" description="Helical" evidence="1">
    <location>
        <begin position="305"/>
        <end position="329"/>
    </location>
</feature>
<feature type="transmembrane region" description="Helical" evidence="1">
    <location>
        <begin position="173"/>
        <end position="191"/>
    </location>
</feature>
<gene>
    <name evidence="2" type="ORF">BJI67_02695</name>
</gene>
<feature type="transmembrane region" description="Helical" evidence="1">
    <location>
        <begin position="145"/>
        <end position="166"/>
    </location>
</feature>
<feature type="transmembrane region" description="Helical" evidence="1">
    <location>
        <begin position="421"/>
        <end position="446"/>
    </location>
</feature>
<dbReference type="Proteomes" id="UP000095342">
    <property type="component" value="Chromosome"/>
</dbReference>
<feature type="transmembrane region" description="Helical" evidence="1">
    <location>
        <begin position="32"/>
        <end position="57"/>
    </location>
</feature>
<feature type="transmembrane region" description="Helical" evidence="1">
    <location>
        <begin position="350"/>
        <end position="368"/>
    </location>
</feature>
<evidence type="ECO:0008006" key="4">
    <source>
        <dbReference type="Google" id="ProtNLM"/>
    </source>
</evidence>
<dbReference type="RefSeq" id="WP_070071713.1">
    <property type="nucleotide sequence ID" value="NZ_CP017448.1"/>
</dbReference>
<accession>A0A1D8K579</accession>
<keyword evidence="1" id="KW-1133">Transmembrane helix</keyword>
<dbReference type="EMBL" id="CP017448">
    <property type="protein sequence ID" value="AOV16117.1"/>
    <property type="molecule type" value="Genomic_DNA"/>
</dbReference>